<evidence type="ECO:0000256" key="4">
    <source>
        <dbReference type="ARBA" id="ARBA00023004"/>
    </source>
</evidence>
<dbReference type="PANTHER" id="PTHR47627:SF1">
    <property type="entry name" value="RUBREDOXIN-1-RELATED"/>
    <property type="match status" value="1"/>
</dbReference>
<keyword evidence="4 5" id="KW-0408">Iron</keyword>
<evidence type="ECO:0000313" key="8">
    <source>
        <dbReference type="Proteomes" id="UP000198656"/>
    </source>
</evidence>
<keyword evidence="2 5" id="KW-0479">Metal-binding</keyword>
<dbReference type="PANTHER" id="PTHR47627">
    <property type="entry name" value="RUBREDOXIN"/>
    <property type="match status" value="1"/>
</dbReference>
<evidence type="ECO:0000256" key="5">
    <source>
        <dbReference type="RuleBase" id="RU003820"/>
    </source>
</evidence>
<evidence type="ECO:0000256" key="3">
    <source>
        <dbReference type="ARBA" id="ARBA00022982"/>
    </source>
</evidence>
<dbReference type="OrthoDB" id="9802447at2"/>
<dbReference type="EMBL" id="FNCP01000015">
    <property type="protein sequence ID" value="SDH56752.1"/>
    <property type="molecule type" value="Genomic_DNA"/>
</dbReference>
<name>A0A1G8DGI1_9FIRM</name>
<keyword evidence="1" id="KW-0813">Transport</keyword>
<comment type="cofactor">
    <cofactor evidence="5">
        <name>Fe(3+)</name>
        <dbReference type="ChEBI" id="CHEBI:29034"/>
    </cofactor>
</comment>
<evidence type="ECO:0000256" key="1">
    <source>
        <dbReference type="ARBA" id="ARBA00022448"/>
    </source>
</evidence>
<accession>A0A1G8DGI1</accession>
<comment type="similarity">
    <text evidence="5">Belongs to the rubredoxin family.</text>
</comment>
<evidence type="ECO:0000256" key="2">
    <source>
        <dbReference type="ARBA" id="ARBA00022723"/>
    </source>
</evidence>
<dbReference type="CDD" id="cd00730">
    <property type="entry name" value="rubredoxin"/>
    <property type="match status" value="1"/>
</dbReference>
<dbReference type="Gene3D" id="2.20.28.10">
    <property type="match status" value="1"/>
</dbReference>
<proteinExistence type="inferred from homology"/>
<dbReference type="PRINTS" id="PR00163">
    <property type="entry name" value="RUBREDOXIN"/>
</dbReference>
<dbReference type="InterPro" id="IPR018527">
    <property type="entry name" value="Rubredoxin_Fe_BS"/>
</dbReference>
<evidence type="ECO:0000259" key="6">
    <source>
        <dbReference type="PROSITE" id="PS50903"/>
    </source>
</evidence>
<dbReference type="InterPro" id="IPR024934">
    <property type="entry name" value="Rubredoxin-like_dom"/>
</dbReference>
<dbReference type="PROSITE" id="PS00202">
    <property type="entry name" value="RUBREDOXIN"/>
    <property type="match status" value="1"/>
</dbReference>
<dbReference type="RefSeq" id="WP_092334031.1">
    <property type="nucleotide sequence ID" value="NZ_FNCP01000015.1"/>
</dbReference>
<dbReference type="PROSITE" id="PS50903">
    <property type="entry name" value="RUBREDOXIN_LIKE"/>
    <property type="match status" value="1"/>
</dbReference>
<feature type="domain" description="Rubredoxin-like" evidence="6">
    <location>
        <begin position="7"/>
        <end position="58"/>
    </location>
</feature>
<keyword evidence="3 5" id="KW-0249">Electron transport</keyword>
<gene>
    <name evidence="7" type="ORF">SAMN05443529_11530</name>
</gene>
<dbReference type="InterPro" id="IPR050526">
    <property type="entry name" value="Rubredoxin_ET"/>
</dbReference>
<organism evidence="7 8">
    <name type="scientific">Desulfosporosinus hippei DSM 8344</name>
    <dbReference type="NCBI Taxonomy" id="1121419"/>
    <lineage>
        <taxon>Bacteria</taxon>
        <taxon>Bacillati</taxon>
        <taxon>Bacillota</taxon>
        <taxon>Clostridia</taxon>
        <taxon>Eubacteriales</taxon>
        <taxon>Desulfitobacteriaceae</taxon>
        <taxon>Desulfosporosinus</taxon>
    </lineage>
</organism>
<keyword evidence="8" id="KW-1185">Reference proteome</keyword>
<protein>
    <recommendedName>
        <fullName evidence="5">Rubredoxin</fullName>
    </recommendedName>
</protein>
<dbReference type="Proteomes" id="UP000198656">
    <property type="component" value="Unassembled WGS sequence"/>
</dbReference>
<dbReference type="SUPFAM" id="SSF57802">
    <property type="entry name" value="Rubredoxin-like"/>
    <property type="match status" value="1"/>
</dbReference>
<reference evidence="8" key="1">
    <citation type="submission" date="2016-10" db="EMBL/GenBank/DDBJ databases">
        <authorList>
            <person name="Varghese N."/>
            <person name="Submissions S."/>
        </authorList>
    </citation>
    <scope>NUCLEOTIDE SEQUENCE [LARGE SCALE GENOMIC DNA]</scope>
    <source>
        <strain evidence="8">DSM 8344</strain>
    </source>
</reference>
<dbReference type="InterPro" id="IPR024935">
    <property type="entry name" value="Rubredoxin_dom"/>
</dbReference>
<dbReference type="GO" id="GO:0009055">
    <property type="term" value="F:electron transfer activity"/>
    <property type="evidence" value="ECO:0007669"/>
    <property type="project" value="TreeGrafter"/>
</dbReference>
<evidence type="ECO:0000313" key="7">
    <source>
        <dbReference type="EMBL" id="SDH56752.1"/>
    </source>
</evidence>
<sequence>MSEESKMWQCQVSSCGYIYNPEKGCKKSKIPKDVPFEELPDEWKCPLCGAGKKMFKPL</sequence>
<dbReference type="GO" id="GO:0005506">
    <property type="term" value="F:iron ion binding"/>
    <property type="evidence" value="ECO:0007669"/>
    <property type="project" value="UniProtKB-UniRule"/>
</dbReference>
<dbReference type="GO" id="GO:0043448">
    <property type="term" value="P:alkane catabolic process"/>
    <property type="evidence" value="ECO:0007669"/>
    <property type="project" value="TreeGrafter"/>
</dbReference>
<dbReference type="STRING" id="1121419.SAMN05443529_11530"/>
<dbReference type="AlphaFoldDB" id="A0A1G8DGI1"/>
<dbReference type="Pfam" id="PF00301">
    <property type="entry name" value="Rubredoxin"/>
    <property type="match status" value="1"/>
</dbReference>